<dbReference type="Gene3D" id="1.20.1250.20">
    <property type="entry name" value="MFS general substrate transporter like domains"/>
    <property type="match status" value="1"/>
</dbReference>
<evidence type="ECO:0000259" key="8">
    <source>
        <dbReference type="PROSITE" id="PS50850"/>
    </source>
</evidence>
<dbReference type="EMBL" id="LQRA01000069">
    <property type="protein sequence ID" value="KZE76091.1"/>
    <property type="molecule type" value="Genomic_DNA"/>
</dbReference>
<feature type="transmembrane region" description="Helical" evidence="7">
    <location>
        <begin position="238"/>
        <end position="260"/>
    </location>
</feature>
<evidence type="ECO:0000313" key="9">
    <source>
        <dbReference type="EMBL" id="KZE76091.1"/>
    </source>
</evidence>
<feature type="transmembrane region" description="Helical" evidence="7">
    <location>
        <begin position="47"/>
        <end position="67"/>
    </location>
</feature>
<keyword evidence="2" id="KW-0813">Transport</keyword>
<dbReference type="InterPro" id="IPR011701">
    <property type="entry name" value="MFS"/>
</dbReference>
<evidence type="ECO:0000256" key="2">
    <source>
        <dbReference type="ARBA" id="ARBA00022448"/>
    </source>
</evidence>
<dbReference type="STRING" id="1007103.GCA_000213315_02715"/>
<dbReference type="AlphaFoldDB" id="A0A163WAM7"/>
<dbReference type="PROSITE" id="PS50850">
    <property type="entry name" value="MFS"/>
    <property type="match status" value="1"/>
</dbReference>
<dbReference type="eggNOG" id="COG2814">
    <property type="taxonomic scope" value="Bacteria"/>
</dbReference>
<dbReference type="RefSeq" id="WP_063184443.1">
    <property type="nucleotide sequence ID" value="NZ_LQRA01000069.1"/>
</dbReference>
<dbReference type="GO" id="GO:0005886">
    <property type="term" value="C:plasma membrane"/>
    <property type="evidence" value="ECO:0007669"/>
    <property type="project" value="UniProtKB-SubCell"/>
</dbReference>
<keyword evidence="5 7" id="KW-1133">Transmembrane helix</keyword>
<feature type="transmembrane region" description="Helical" evidence="7">
    <location>
        <begin position="169"/>
        <end position="191"/>
    </location>
</feature>
<keyword evidence="6 7" id="KW-0472">Membrane</keyword>
<organism evidence="9 10">
    <name type="scientific">Paenibacillus elgii</name>
    <dbReference type="NCBI Taxonomy" id="189691"/>
    <lineage>
        <taxon>Bacteria</taxon>
        <taxon>Bacillati</taxon>
        <taxon>Bacillota</taxon>
        <taxon>Bacilli</taxon>
        <taxon>Bacillales</taxon>
        <taxon>Paenibacillaceae</taxon>
        <taxon>Paenibacillus</taxon>
    </lineage>
</organism>
<comment type="caution">
    <text evidence="9">The sequence shown here is derived from an EMBL/GenBank/DDBJ whole genome shotgun (WGS) entry which is preliminary data.</text>
</comment>
<keyword evidence="4 7" id="KW-0812">Transmembrane</keyword>
<keyword evidence="10" id="KW-1185">Reference proteome</keyword>
<feature type="transmembrane region" description="Helical" evidence="7">
    <location>
        <begin position="364"/>
        <end position="386"/>
    </location>
</feature>
<feature type="transmembrane region" description="Helical" evidence="7">
    <location>
        <begin position="137"/>
        <end position="163"/>
    </location>
</feature>
<accession>A0A163WAM7</accession>
<dbReference type="InterPro" id="IPR020846">
    <property type="entry name" value="MFS_dom"/>
</dbReference>
<evidence type="ECO:0000256" key="5">
    <source>
        <dbReference type="ARBA" id="ARBA00022989"/>
    </source>
</evidence>
<evidence type="ECO:0000313" key="10">
    <source>
        <dbReference type="Proteomes" id="UP000076563"/>
    </source>
</evidence>
<feature type="domain" description="Major facilitator superfamily (MFS) profile" evidence="8">
    <location>
        <begin position="13"/>
        <end position="388"/>
    </location>
</feature>
<feature type="transmembrane region" description="Helical" evidence="7">
    <location>
        <begin position="332"/>
        <end position="352"/>
    </location>
</feature>
<evidence type="ECO:0000256" key="6">
    <source>
        <dbReference type="ARBA" id="ARBA00023136"/>
    </source>
</evidence>
<dbReference type="PANTHER" id="PTHR43124">
    <property type="entry name" value="PURINE EFFLUX PUMP PBUE"/>
    <property type="match status" value="1"/>
</dbReference>
<dbReference type="CDD" id="cd17324">
    <property type="entry name" value="MFS_NepI_like"/>
    <property type="match status" value="1"/>
</dbReference>
<dbReference type="InterPro" id="IPR050189">
    <property type="entry name" value="MFS_Efflux_Transporters"/>
</dbReference>
<evidence type="ECO:0000256" key="1">
    <source>
        <dbReference type="ARBA" id="ARBA00004651"/>
    </source>
</evidence>
<keyword evidence="3" id="KW-1003">Cell membrane</keyword>
<feature type="transmembrane region" description="Helical" evidence="7">
    <location>
        <begin position="298"/>
        <end position="320"/>
    </location>
</feature>
<dbReference type="InterPro" id="IPR036259">
    <property type="entry name" value="MFS_trans_sf"/>
</dbReference>
<gene>
    <name evidence="9" type="ORF">AV654_24570</name>
</gene>
<evidence type="ECO:0000256" key="3">
    <source>
        <dbReference type="ARBA" id="ARBA00022475"/>
    </source>
</evidence>
<feature type="transmembrane region" description="Helical" evidence="7">
    <location>
        <begin position="272"/>
        <end position="292"/>
    </location>
</feature>
<sequence length="405" mass="42447">MSTEFQRSRPPLALVALLISAFAIGTTEFVIMGILPEVAADLQVTLSAAGLLVTGYALGVAIGGPLITAFTGRLPRKSLLFGLMLIFVAGNLMAAVAPNYAVLMIARILASFAHGTFFGVGSIVATRLVPREKQASAIAMMFAGLTLANILGVPFGTFVGQMWGWRSTFWIVTALGIISLVGIGGLVPRIAQEAVAGFRQEMRVLRSKQVGLALLMTVLGFGGVFTAFTYIAPILTDITGFGAGAVTPILLVFGIGMTIGNTVGGKLADWRLMPSLAGMLVLLTAVLALFTLTSSYKIATVVTVFVWGFASFTIVPAFQMRVLQKAKGSQNIASALNISSFNLANAGGAYLGGWIIDNGPGLHALPWVAAIVTAAGLLVALVSWSLDRQDAELSSQARHDRTLNT</sequence>
<dbReference type="Proteomes" id="UP000076563">
    <property type="component" value="Unassembled WGS sequence"/>
</dbReference>
<dbReference type="SUPFAM" id="SSF103473">
    <property type="entry name" value="MFS general substrate transporter"/>
    <property type="match status" value="1"/>
</dbReference>
<feature type="transmembrane region" description="Helical" evidence="7">
    <location>
        <begin position="212"/>
        <end position="232"/>
    </location>
</feature>
<feature type="transmembrane region" description="Helical" evidence="7">
    <location>
        <begin position="12"/>
        <end position="35"/>
    </location>
</feature>
<reference evidence="10" key="1">
    <citation type="submission" date="2016-01" db="EMBL/GenBank/DDBJ databases">
        <title>Draft genome of Chromobacterium sp. F49.</title>
        <authorList>
            <person name="Hong K.W."/>
        </authorList>
    </citation>
    <scope>NUCLEOTIDE SEQUENCE [LARGE SCALE GENOMIC DNA]</scope>
    <source>
        <strain evidence="10">M63</strain>
    </source>
</reference>
<dbReference type="OrthoDB" id="9788453at2"/>
<dbReference type="PANTHER" id="PTHR43124:SF8">
    <property type="entry name" value="INNER MEMBRANE TRANSPORT PROTEIN YDHP"/>
    <property type="match status" value="1"/>
</dbReference>
<feature type="transmembrane region" description="Helical" evidence="7">
    <location>
        <begin position="104"/>
        <end position="125"/>
    </location>
</feature>
<feature type="transmembrane region" description="Helical" evidence="7">
    <location>
        <begin position="79"/>
        <end position="98"/>
    </location>
</feature>
<dbReference type="Pfam" id="PF07690">
    <property type="entry name" value="MFS_1"/>
    <property type="match status" value="1"/>
</dbReference>
<evidence type="ECO:0000256" key="4">
    <source>
        <dbReference type="ARBA" id="ARBA00022692"/>
    </source>
</evidence>
<proteinExistence type="predicted"/>
<dbReference type="GO" id="GO:0022857">
    <property type="term" value="F:transmembrane transporter activity"/>
    <property type="evidence" value="ECO:0007669"/>
    <property type="project" value="InterPro"/>
</dbReference>
<protein>
    <submittedName>
        <fullName evidence="9">Arabinose transporter permease</fullName>
    </submittedName>
</protein>
<comment type="subcellular location">
    <subcellularLocation>
        <location evidence="1">Cell membrane</location>
        <topology evidence="1">Multi-pass membrane protein</topology>
    </subcellularLocation>
</comment>
<name>A0A163WAM7_9BACL</name>
<evidence type="ECO:0000256" key="7">
    <source>
        <dbReference type="SAM" id="Phobius"/>
    </source>
</evidence>